<dbReference type="EMBL" id="ML986598">
    <property type="protein sequence ID" value="KAF2266508.1"/>
    <property type="molecule type" value="Genomic_DNA"/>
</dbReference>
<proteinExistence type="predicted"/>
<name>A0A9P4KF36_9PLEO</name>
<dbReference type="Pfam" id="PF14087">
    <property type="entry name" value="DUF4267"/>
    <property type="match status" value="1"/>
</dbReference>
<dbReference type="OrthoDB" id="5216128at2759"/>
<keyword evidence="1" id="KW-0812">Transmembrane</keyword>
<keyword evidence="1" id="KW-0472">Membrane</keyword>
<feature type="transmembrane region" description="Helical" evidence="1">
    <location>
        <begin position="55"/>
        <end position="74"/>
    </location>
</feature>
<evidence type="ECO:0000313" key="2">
    <source>
        <dbReference type="EMBL" id="KAF2266508.1"/>
    </source>
</evidence>
<accession>A0A9P4KF36</accession>
<sequence>MAISAHPGLRLVATFFGTIFLGFGLNYIFRPREAYSTFGLPAPTTPTDQHLMDSFLALFGAKDLFMAVAIYSAAYFGSRKTLGIVLVMAGFCAGVDGYVVKRHTGTGEWNHWGYGSVITVVGALTLGVLG</sequence>
<protein>
    <submittedName>
        <fullName evidence="2">Uncharacterized protein</fullName>
    </submittedName>
</protein>
<dbReference type="AlphaFoldDB" id="A0A9P4KF36"/>
<gene>
    <name evidence="2" type="ORF">CC78DRAFT_531621</name>
</gene>
<feature type="transmembrane region" description="Helical" evidence="1">
    <location>
        <begin position="12"/>
        <end position="29"/>
    </location>
</feature>
<evidence type="ECO:0000256" key="1">
    <source>
        <dbReference type="SAM" id="Phobius"/>
    </source>
</evidence>
<dbReference type="Proteomes" id="UP000800093">
    <property type="component" value="Unassembled WGS sequence"/>
</dbReference>
<feature type="transmembrane region" description="Helical" evidence="1">
    <location>
        <begin position="112"/>
        <end position="129"/>
    </location>
</feature>
<feature type="transmembrane region" description="Helical" evidence="1">
    <location>
        <begin position="81"/>
        <end position="100"/>
    </location>
</feature>
<reference evidence="3" key="1">
    <citation type="journal article" date="2020" name="Stud. Mycol.">
        <title>101 Dothideomycetes genomes: A test case for predicting lifestyles and emergence of pathogens.</title>
        <authorList>
            <person name="Haridas S."/>
            <person name="Albert R."/>
            <person name="Binder M."/>
            <person name="Bloem J."/>
            <person name="LaButti K."/>
            <person name="Salamov A."/>
            <person name="Andreopoulos B."/>
            <person name="Baker S."/>
            <person name="Barry K."/>
            <person name="Bills G."/>
            <person name="Bluhm B."/>
            <person name="Cannon C."/>
            <person name="Castanera R."/>
            <person name="Culley D."/>
            <person name="Daum C."/>
            <person name="Ezra D."/>
            <person name="Gonzalez J."/>
            <person name="Henrissat B."/>
            <person name="Kuo A."/>
            <person name="Liang C."/>
            <person name="Lipzen A."/>
            <person name="Lutzoni F."/>
            <person name="Magnuson J."/>
            <person name="Mondo S."/>
            <person name="Nolan M."/>
            <person name="Ohm R."/>
            <person name="Pangilinan J."/>
            <person name="Park H.-J."/>
            <person name="Ramirez L."/>
            <person name="Alfaro M."/>
            <person name="Sun H."/>
            <person name="Tritt A."/>
            <person name="Yoshinaga Y."/>
            <person name="Zwiers L.-H."/>
            <person name="Turgeon B."/>
            <person name="Goodwin S."/>
            <person name="Spatafora J."/>
            <person name="Crous P."/>
            <person name="Grigoriev I."/>
        </authorList>
    </citation>
    <scope>NUCLEOTIDE SEQUENCE [LARGE SCALE GENOMIC DNA]</scope>
    <source>
        <strain evidence="3">CBS 304.66</strain>
    </source>
</reference>
<keyword evidence="3" id="KW-1185">Reference proteome</keyword>
<comment type="caution">
    <text evidence="2">The sequence shown here is derived from an EMBL/GenBank/DDBJ whole genome shotgun (WGS) entry which is preliminary data.</text>
</comment>
<dbReference type="InterPro" id="IPR025363">
    <property type="entry name" value="DUF4267"/>
</dbReference>
<keyword evidence="1" id="KW-1133">Transmembrane helix</keyword>
<evidence type="ECO:0000313" key="3">
    <source>
        <dbReference type="Proteomes" id="UP000800093"/>
    </source>
</evidence>
<organism evidence="2 3">
    <name type="scientific">Lojkania enalia</name>
    <dbReference type="NCBI Taxonomy" id="147567"/>
    <lineage>
        <taxon>Eukaryota</taxon>
        <taxon>Fungi</taxon>
        <taxon>Dikarya</taxon>
        <taxon>Ascomycota</taxon>
        <taxon>Pezizomycotina</taxon>
        <taxon>Dothideomycetes</taxon>
        <taxon>Pleosporomycetidae</taxon>
        <taxon>Pleosporales</taxon>
        <taxon>Pleosporales incertae sedis</taxon>
        <taxon>Lojkania</taxon>
    </lineage>
</organism>